<dbReference type="AlphaFoldDB" id="A0A5C5Z816"/>
<reference evidence="1 2" key="1">
    <citation type="submission" date="2019-02" db="EMBL/GenBank/DDBJ databases">
        <title>Deep-cultivation of Planctomycetes and their phenomic and genomic characterization uncovers novel biology.</title>
        <authorList>
            <person name="Wiegand S."/>
            <person name="Jogler M."/>
            <person name="Boedeker C."/>
            <person name="Pinto D."/>
            <person name="Vollmers J."/>
            <person name="Rivas-Marin E."/>
            <person name="Kohn T."/>
            <person name="Peeters S.H."/>
            <person name="Heuer A."/>
            <person name="Rast P."/>
            <person name="Oberbeckmann S."/>
            <person name="Bunk B."/>
            <person name="Jeske O."/>
            <person name="Meyerdierks A."/>
            <person name="Storesund J.E."/>
            <person name="Kallscheuer N."/>
            <person name="Luecker S."/>
            <person name="Lage O.M."/>
            <person name="Pohl T."/>
            <person name="Merkel B.J."/>
            <person name="Hornburger P."/>
            <person name="Mueller R.-W."/>
            <person name="Bruemmer F."/>
            <person name="Labrenz M."/>
            <person name="Spormann A.M."/>
            <person name="Op Den Camp H."/>
            <person name="Overmann J."/>
            <person name="Amann R."/>
            <person name="Jetten M.S.M."/>
            <person name="Mascher T."/>
            <person name="Medema M.H."/>
            <person name="Devos D.P."/>
            <person name="Kaster A.-K."/>
            <person name="Ovreas L."/>
            <person name="Rohde M."/>
            <person name="Galperin M.Y."/>
            <person name="Jogler C."/>
        </authorList>
    </citation>
    <scope>NUCLEOTIDE SEQUENCE [LARGE SCALE GENOMIC DNA]</scope>
    <source>
        <strain evidence="1 2">CA13</strain>
    </source>
</reference>
<name>A0A5C5Z816_9BACT</name>
<sequence length="97" mass="11014">MVENAFAPRLESVPSSFRMNRKTAGSRLIKTRDGDVKAKYRRRCEITGRIQDAQPTPTSSSENSAHSCCSQLAFDQFCLLQHPKRSWVFSLFCSRKG</sequence>
<proteinExistence type="predicted"/>
<gene>
    <name evidence="1" type="ORF">CA13_49190</name>
</gene>
<accession>A0A5C5Z816</accession>
<keyword evidence="2" id="KW-1185">Reference proteome</keyword>
<comment type="caution">
    <text evidence="1">The sequence shown here is derived from an EMBL/GenBank/DDBJ whole genome shotgun (WGS) entry which is preliminary data.</text>
</comment>
<organism evidence="1 2">
    <name type="scientific">Novipirellula herctigrandis</name>
    <dbReference type="NCBI Taxonomy" id="2527986"/>
    <lineage>
        <taxon>Bacteria</taxon>
        <taxon>Pseudomonadati</taxon>
        <taxon>Planctomycetota</taxon>
        <taxon>Planctomycetia</taxon>
        <taxon>Pirellulales</taxon>
        <taxon>Pirellulaceae</taxon>
        <taxon>Novipirellula</taxon>
    </lineage>
</organism>
<dbReference type="EMBL" id="SJPJ01000001">
    <property type="protein sequence ID" value="TWT83454.1"/>
    <property type="molecule type" value="Genomic_DNA"/>
</dbReference>
<evidence type="ECO:0000313" key="2">
    <source>
        <dbReference type="Proteomes" id="UP000315010"/>
    </source>
</evidence>
<evidence type="ECO:0000313" key="1">
    <source>
        <dbReference type="EMBL" id="TWT83454.1"/>
    </source>
</evidence>
<protein>
    <submittedName>
        <fullName evidence="1">Uncharacterized protein</fullName>
    </submittedName>
</protein>
<dbReference type="Proteomes" id="UP000315010">
    <property type="component" value="Unassembled WGS sequence"/>
</dbReference>